<dbReference type="Pfam" id="PF00092">
    <property type="entry name" value="VWA"/>
    <property type="match status" value="1"/>
</dbReference>
<dbReference type="AlphaFoldDB" id="A0A1I7WP37"/>
<name>A0A1I7WP37_HETBA</name>
<evidence type="ECO:0000313" key="2">
    <source>
        <dbReference type="Proteomes" id="UP000095283"/>
    </source>
</evidence>
<keyword evidence="2" id="KW-1185">Reference proteome</keyword>
<dbReference type="SUPFAM" id="SSF53300">
    <property type="entry name" value="vWA-like"/>
    <property type="match status" value="2"/>
</dbReference>
<protein>
    <submittedName>
        <fullName evidence="3">VWFA domain-containing protein</fullName>
    </submittedName>
</protein>
<reference evidence="3" key="1">
    <citation type="submission" date="2016-11" db="UniProtKB">
        <authorList>
            <consortium name="WormBaseParasite"/>
        </authorList>
    </citation>
    <scope>IDENTIFICATION</scope>
</reference>
<organism evidence="2 3">
    <name type="scientific">Heterorhabditis bacteriophora</name>
    <name type="common">Entomopathogenic nematode worm</name>
    <dbReference type="NCBI Taxonomy" id="37862"/>
    <lineage>
        <taxon>Eukaryota</taxon>
        <taxon>Metazoa</taxon>
        <taxon>Ecdysozoa</taxon>
        <taxon>Nematoda</taxon>
        <taxon>Chromadorea</taxon>
        <taxon>Rhabditida</taxon>
        <taxon>Rhabditina</taxon>
        <taxon>Rhabditomorpha</taxon>
        <taxon>Strongyloidea</taxon>
        <taxon>Heterorhabditidae</taxon>
        <taxon>Heterorhabditis</taxon>
    </lineage>
</organism>
<dbReference type="WBParaSite" id="Hba_06902">
    <property type="protein sequence ID" value="Hba_06902"/>
    <property type="gene ID" value="Hba_06902"/>
</dbReference>
<sequence length="220" mass="24421">MVRSAIEDITYHGGSTLTAQAVELSVDDLIRGRRPDALQVVVLMNDGLSQDSWDRVLSASDQLAATRAERFGVALGDQASVISVKYYVNDHLEPASTFLVGLLQGEKECAEDETRKAPSNRQSVVDDCSNLNLDLVVLFDNTDKSPNMKDPTINANRYLLLDVLGSLPSSHRVRIMIISFSNQPKVELDFTDLAEKDKIFTKKVIEMFEKVIVCGERSDE</sequence>
<proteinExistence type="predicted"/>
<dbReference type="InterPro" id="IPR002035">
    <property type="entry name" value="VWF_A"/>
</dbReference>
<dbReference type="Gene3D" id="3.40.50.410">
    <property type="entry name" value="von Willebrand factor, type A domain"/>
    <property type="match status" value="2"/>
</dbReference>
<evidence type="ECO:0000313" key="3">
    <source>
        <dbReference type="WBParaSite" id="Hba_06902"/>
    </source>
</evidence>
<dbReference type="Proteomes" id="UP000095283">
    <property type="component" value="Unplaced"/>
</dbReference>
<feature type="domain" description="VWFA" evidence="1">
    <location>
        <begin position="2"/>
        <end position="78"/>
    </location>
</feature>
<accession>A0A1I7WP37</accession>
<dbReference type="InterPro" id="IPR036465">
    <property type="entry name" value="vWFA_dom_sf"/>
</dbReference>
<evidence type="ECO:0000259" key="1">
    <source>
        <dbReference type="Pfam" id="PF00092"/>
    </source>
</evidence>